<keyword evidence="2" id="KW-1185">Reference proteome</keyword>
<dbReference type="HOGENOM" id="CLU_042576_3_1_1"/>
<reference evidence="1" key="1">
    <citation type="submission" date="2007-07" db="EMBL/GenBank/DDBJ databases">
        <title>PCAP assembly of the Caenorhabditis remanei genome.</title>
        <authorList>
            <consortium name="The Caenorhabditis remanei Sequencing Consortium"/>
            <person name="Wilson R.K."/>
        </authorList>
    </citation>
    <scope>NUCLEOTIDE SEQUENCE [LARGE SCALE GENOMIC DNA]</scope>
    <source>
        <strain evidence="1">PB4641</strain>
    </source>
</reference>
<dbReference type="KEGG" id="crq:GCK72_007951"/>
<dbReference type="RefSeq" id="XP_003097174.2">
    <property type="nucleotide sequence ID" value="XM_003097126.2"/>
</dbReference>
<dbReference type="PANTHER" id="PTHR31379">
    <property type="entry name" value="F-BOX C PROTEIN-RELATED-RELATED"/>
    <property type="match status" value="1"/>
</dbReference>
<dbReference type="PANTHER" id="PTHR31379:SF1">
    <property type="entry name" value="F-BOX C PROTEIN-RELATED"/>
    <property type="match status" value="1"/>
</dbReference>
<name>E3N345_CAERE</name>
<evidence type="ECO:0000313" key="1">
    <source>
        <dbReference type="EMBL" id="EFO84467.1"/>
    </source>
</evidence>
<dbReference type="CTD" id="9806819"/>
<dbReference type="AlphaFoldDB" id="E3N345"/>
<dbReference type="InterPro" id="IPR021942">
    <property type="entry name" value="DUF3557"/>
</dbReference>
<dbReference type="EMBL" id="DS268517">
    <property type="protein sequence ID" value="EFO84467.1"/>
    <property type="molecule type" value="Genomic_DNA"/>
</dbReference>
<accession>E3N345</accession>
<sequence>MPLPLSYPGLRCVLEHLEAVKRAHIIARALGLQKIDKLIPLCLGSLTIGITELSINKLSIKCNKKEVKFQMNGKTFSRQISESEEEKMKKLINYYICGRTIIHVDSLDWCDSFQRDVKAVNLKFRVNSLKALFPKDFKTVIPLIDPRSFPLKTLLTMPNTSTLDKHVVKLAETLHLNLTSDPIVTVEDIKKFNNKTVVLDRFSYSSINIVSLIKYHVKTKKDIGTTFVISTGTEDVTNLMLCGFALAFNEFRFNLDGVNERFIPVSLKFCIPINKESRIQVYAIEDPDERGRWKVVVKPVSELS</sequence>
<organism evidence="2">
    <name type="scientific">Caenorhabditis remanei</name>
    <name type="common">Caenorhabditis vulgaris</name>
    <dbReference type="NCBI Taxonomy" id="31234"/>
    <lineage>
        <taxon>Eukaryota</taxon>
        <taxon>Metazoa</taxon>
        <taxon>Ecdysozoa</taxon>
        <taxon>Nematoda</taxon>
        <taxon>Chromadorea</taxon>
        <taxon>Rhabditida</taxon>
        <taxon>Rhabditina</taxon>
        <taxon>Rhabditomorpha</taxon>
        <taxon>Rhabditoidea</taxon>
        <taxon>Rhabditidae</taxon>
        <taxon>Peloderinae</taxon>
        <taxon>Caenorhabditis</taxon>
    </lineage>
</organism>
<evidence type="ECO:0008006" key="3">
    <source>
        <dbReference type="Google" id="ProtNLM"/>
    </source>
</evidence>
<evidence type="ECO:0000313" key="2">
    <source>
        <dbReference type="Proteomes" id="UP000008281"/>
    </source>
</evidence>
<dbReference type="Proteomes" id="UP000008281">
    <property type="component" value="Unassembled WGS sequence"/>
</dbReference>
<protein>
    <recommendedName>
        <fullName evidence="3">DUF38 domain-containing protein</fullName>
    </recommendedName>
</protein>
<dbReference type="GeneID" id="9806819"/>
<proteinExistence type="predicted"/>
<dbReference type="Pfam" id="PF12078">
    <property type="entry name" value="DUF3557"/>
    <property type="match status" value="1"/>
</dbReference>
<dbReference type="InParanoid" id="E3N345"/>
<dbReference type="FunCoup" id="E3N345">
    <property type="interactions" value="426"/>
</dbReference>
<gene>
    <name evidence="1" type="ORF">CRE_18136</name>
</gene>